<gene>
    <name evidence="9" type="ORF">GCM10007867_07860</name>
</gene>
<dbReference type="PANTHER" id="PTHR12147:SF56">
    <property type="entry name" value="AMINOPEPTIDASE YDR415C-RELATED"/>
    <property type="match status" value="1"/>
</dbReference>
<keyword evidence="4 7" id="KW-0732">Signal</keyword>
<sequence>MTKTEDMMHKSFLRNRLKLATALAAFAIAPLAIGVSGAHAASDAGASGPIDPARMSETMRVLASDSFEGRAPGTPGEAVTVKWLVDQYQKLGLEPGGENGGWTQNVPMIRTRPDPKAIATIKTRGQAALPLHQLTDIVMSTLQPIERLQLSNIPLVFVGYGVTAPERRWNDFKQVDLHGKIAVFLVNDPDFDAGPEEPVAGRFGGKTMTYYGRWTYKFEEAARRGAAGALIIHDTPGASYPWSTVVAPQGEEYDILHDDKDLKSVPMIGWIEGNAAKTLFARAGLDLNRLRRQARSPDFHPVNIHDTTLSVDMPVKVDHLQSQNVIGKITGTDYPDETVMFGAHWDAFGKSTDASGKTVIRRGAIDDGSGIAAVLEIARAFKNGPKPKRTVSFASWTGEERGLLGSSWYVAHPLAPLDKTAANLTMDVLQMAGPAHNAFIIGAGQDTLQDDFAAAALKQGRTTQPEAMPERGAFYRADHLPFARAGVPVLAVMDMAGPFDLLQGGTAAGSKWLTAYMACYHQACDAWSPDWDVRGAAQDVDVVRQVGYNAAFSHDWPTWKGGSEFRAIREKSNDVRSAH</sequence>
<dbReference type="GO" id="GO:0046872">
    <property type="term" value="F:metal ion binding"/>
    <property type="evidence" value="ECO:0007669"/>
    <property type="project" value="UniProtKB-KW"/>
</dbReference>
<keyword evidence="10" id="KW-1185">Reference proteome</keyword>
<dbReference type="InterPro" id="IPR046450">
    <property type="entry name" value="PA_dom_sf"/>
</dbReference>
<proteinExistence type="predicted"/>
<evidence type="ECO:0000313" key="10">
    <source>
        <dbReference type="Proteomes" id="UP001156614"/>
    </source>
</evidence>
<feature type="signal peptide" evidence="7">
    <location>
        <begin position="1"/>
        <end position="40"/>
    </location>
</feature>
<evidence type="ECO:0000256" key="7">
    <source>
        <dbReference type="SAM" id="SignalP"/>
    </source>
</evidence>
<evidence type="ECO:0000256" key="1">
    <source>
        <dbReference type="ARBA" id="ARBA00022438"/>
    </source>
</evidence>
<evidence type="ECO:0000256" key="6">
    <source>
        <dbReference type="ARBA" id="ARBA00022833"/>
    </source>
</evidence>
<accession>A0AAV5NCD8</accession>
<dbReference type="PANTHER" id="PTHR12147">
    <property type="entry name" value="METALLOPEPTIDASE M28 FAMILY MEMBER"/>
    <property type="match status" value="1"/>
</dbReference>
<organism evidence="9 10">
    <name type="scientific">Gluconobacter cerinus</name>
    <dbReference type="NCBI Taxonomy" id="38307"/>
    <lineage>
        <taxon>Bacteria</taxon>
        <taxon>Pseudomonadati</taxon>
        <taxon>Pseudomonadota</taxon>
        <taxon>Alphaproteobacteria</taxon>
        <taxon>Acetobacterales</taxon>
        <taxon>Acetobacteraceae</taxon>
        <taxon>Gluconobacter</taxon>
    </lineage>
</organism>
<keyword evidence="3" id="KW-0479">Metal-binding</keyword>
<dbReference type="RefSeq" id="WP_244591177.1">
    <property type="nucleotide sequence ID" value="NZ_BEWM01000004.1"/>
</dbReference>
<keyword evidence="6" id="KW-0862">Zinc</keyword>
<evidence type="ECO:0000259" key="8">
    <source>
        <dbReference type="Pfam" id="PF04389"/>
    </source>
</evidence>
<dbReference type="GO" id="GO:0004177">
    <property type="term" value="F:aminopeptidase activity"/>
    <property type="evidence" value="ECO:0007669"/>
    <property type="project" value="UniProtKB-KW"/>
</dbReference>
<evidence type="ECO:0000313" key="9">
    <source>
        <dbReference type="EMBL" id="GLQ61941.1"/>
    </source>
</evidence>
<dbReference type="InterPro" id="IPR045175">
    <property type="entry name" value="M28_fam"/>
</dbReference>
<evidence type="ECO:0000256" key="4">
    <source>
        <dbReference type="ARBA" id="ARBA00022729"/>
    </source>
</evidence>
<feature type="domain" description="Peptidase M28" evidence="8">
    <location>
        <begin position="324"/>
        <end position="539"/>
    </location>
</feature>
<evidence type="ECO:0000256" key="2">
    <source>
        <dbReference type="ARBA" id="ARBA00022670"/>
    </source>
</evidence>
<name>A0AAV5NCD8_9PROT</name>
<feature type="chain" id="PRO_5043551557" evidence="7">
    <location>
        <begin position="41"/>
        <end position="579"/>
    </location>
</feature>
<dbReference type="EMBL" id="BSNU01000001">
    <property type="protein sequence ID" value="GLQ61941.1"/>
    <property type="molecule type" value="Genomic_DNA"/>
</dbReference>
<dbReference type="InterPro" id="IPR007484">
    <property type="entry name" value="Peptidase_M28"/>
</dbReference>
<keyword evidence="2" id="KW-0645">Protease</keyword>
<dbReference type="Gene3D" id="3.50.30.30">
    <property type="match status" value="1"/>
</dbReference>
<dbReference type="GO" id="GO:0008235">
    <property type="term" value="F:metalloexopeptidase activity"/>
    <property type="evidence" value="ECO:0007669"/>
    <property type="project" value="InterPro"/>
</dbReference>
<dbReference type="AlphaFoldDB" id="A0AAV5NCD8"/>
<dbReference type="Proteomes" id="UP001156614">
    <property type="component" value="Unassembled WGS sequence"/>
</dbReference>
<dbReference type="Pfam" id="PF04389">
    <property type="entry name" value="Peptidase_M28"/>
    <property type="match status" value="1"/>
</dbReference>
<dbReference type="GO" id="GO:0006508">
    <property type="term" value="P:proteolysis"/>
    <property type="evidence" value="ECO:0007669"/>
    <property type="project" value="UniProtKB-KW"/>
</dbReference>
<evidence type="ECO:0000256" key="5">
    <source>
        <dbReference type="ARBA" id="ARBA00022801"/>
    </source>
</evidence>
<dbReference type="SUPFAM" id="SSF53187">
    <property type="entry name" value="Zn-dependent exopeptidases"/>
    <property type="match status" value="1"/>
</dbReference>
<dbReference type="Gene3D" id="3.40.630.10">
    <property type="entry name" value="Zn peptidases"/>
    <property type="match status" value="1"/>
</dbReference>
<reference evidence="10" key="1">
    <citation type="journal article" date="2019" name="Int. J. Syst. Evol. Microbiol.">
        <title>The Global Catalogue of Microorganisms (GCM) 10K type strain sequencing project: providing services to taxonomists for standard genome sequencing and annotation.</title>
        <authorList>
            <consortium name="The Broad Institute Genomics Platform"/>
            <consortium name="The Broad Institute Genome Sequencing Center for Infectious Disease"/>
            <person name="Wu L."/>
            <person name="Ma J."/>
        </authorList>
    </citation>
    <scope>NUCLEOTIDE SEQUENCE [LARGE SCALE GENOMIC DNA]</scope>
    <source>
        <strain evidence="10">NBRC 3267</strain>
    </source>
</reference>
<comment type="caution">
    <text evidence="9">The sequence shown here is derived from an EMBL/GenBank/DDBJ whole genome shotgun (WGS) entry which is preliminary data.</text>
</comment>
<dbReference type="SUPFAM" id="SSF52025">
    <property type="entry name" value="PA domain"/>
    <property type="match status" value="1"/>
</dbReference>
<protein>
    <submittedName>
        <fullName evidence="9">Peptidase</fullName>
    </submittedName>
</protein>
<keyword evidence="5" id="KW-0378">Hydrolase</keyword>
<evidence type="ECO:0000256" key="3">
    <source>
        <dbReference type="ARBA" id="ARBA00022723"/>
    </source>
</evidence>
<keyword evidence="1" id="KW-0031">Aminopeptidase</keyword>